<evidence type="ECO:0000256" key="1">
    <source>
        <dbReference type="SAM" id="Phobius"/>
    </source>
</evidence>
<feature type="transmembrane region" description="Helical" evidence="1">
    <location>
        <begin position="117"/>
        <end position="135"/>
    </location>
</feature>
<organism evidence="3 4">
    <name type="scientific">Infirmifilum lucidum</name>
    <dbReference type="NCBI Taxonomy" id="2776706"/>
    <lineage>
        <taxon>Archaea</taxon>
        <taxon>Thermoproteota</taxon>
        <taxon>Thermoprotei</taxon>
        <taxon>Thermofilales</taxon>
        <taxon>Thermofilaceae</taxon>
        <taxon>Infirmifilum</taxon>
    </lineage>
</organism>
<evidence type="ECO:0000259" key="2">
    <source>
        <dbReference type="Pfam" id="PF07760"/>
    </source>
</evidence>
<dbReference type="GeneID" id="59148671"/>
<proteinExistence type="predicted"/>
<accession>A0A7L9FHJ4</accession>
<sequence length="183" mass="20627">MPTLEEYVLEKSRGRSSFRVLREVYSEVSRGELELVDLSPPTSLRGYLSRLDYSLWFWSVIALSTATLLLIYSSWAHPALTILRYVFGSLFVLYLPGYVVVEALYPSEGELSPLERLALSIGLSLAIVPLLGLFLNYTPWGIRLTPVAYTLFAFILAVAVVAAYRKTIVTVLGAELIRREKYK</sequence>
<keyword evidence="1" id="KW-1133">Transmembrane helix</keyword>
<reference evidence="3 4" key="1">
    <citation type="submission" date="2020-10" db="EMBL/GenBank/DDBJ databases">
        <title>Thermofilum lucidum 3507LT sp. nov. a novel member of Thermofilaceae family isolated from Chile hot spring, and proposal of description order Thermofilales.</title>
        <authorList>
            <person name="Zayulina K.S."/>
            <person name="Elcheninov A.G."/>
            <person name="Toshchakov S.V."/>
            <person name="Kublanov I.V."/>
        </authorList>
    </citation>
    <scope>NUCLEOTIDE SEQUENCE [LARGE SCALE GENOMIC DNA]</scope>
    <source>
        <strain evidence="3 4">3507LT</strain>
    </source>
</reference>
<dbReference type="EMBL" id="CP062310">
    <property type="protein sequence ID" value="QOJ79298.1"/>
    <property type="molecule type" value="Genomic_DNA"/>
</dbReference>
<dbReference type="KEGG" id="thel:IG193_02205"/>
<dbReference type="AlphaFoldDB" id="A0A7L9FHJ4"/>
<feature type="transmembrane region" description="Helical" evidence="1">
    <location>
        <begin position="55"/>
        <end position="76"/>
    </location>
</feature>
<evidence type="ECO:0000313" key="4">
    <source>
        <dbReference type="Proteomes" id="UP000594121"/>
    </source>
</evidence>
<dbReference type="Proteomes" id="UP000594121">
    <property type="component" value="Chromosome"/>
</dbReference>
<feature type="transmembrane region" description="Helical" evidence="1">
    <location>
        <begin position="82"/>
        <end position="105"/>
    </location>
</feature>
<protein>
    <submittedName>
        <fullName evidence="3">DUF1616 domain-containing protein</fullName>
    </submittedName>
</protein>
<keyword evidence="1" id="KW-0812">Transmembrane</keyword>
<keyword evidence="4" id="KW-1185">Reference proteome</keyword>
<feature type="transmembrane region" description="Helical" evidence="1">
    <location>
        <begin position="147"/>
        <end position="164"/>
    </location>
</feature>
<dbReference type="Pfam" id="PF07760">
    <property type="entry name" value="DUF1616"/>
    <property type="match status" value="1"/>
</dbReference>
<dbReference type="InterPro" id="IPR011674">
    <property type="entry name" value="DUF1616"/>
</dbReference>
<name>A0A7L9FHJ4_9CREN</name>
<dbReference type="RefSeq" id="WP_192819270.1">
    <property type="nucleotide sequence ID" value="NZ_CP062310.1"/>
</dbReference>
<feature type="domain" description="DUF1616" evidence="2">
    <location>
        <begin position="65"/>
        <end position="169"/>
    </location>
</feature>
<dbReference type="InParanoid" id="A0A7L9FHJ4"/>
<gene>
    <name evidence="3" type="ORF">IG193_02205</name>
</gene>
<evidence type="ECO:0000313" key="3">
    <source>
        <dbReference type="EMBL" id="QOJ79298.1"/>
    </source>
</evidence>
<keyword evidence="1" id="KW-0472">Membrane</keyword>